<sequence length="316" mass="35922">MEEAHRMDLTYITERIITIYSPPGCPEKIYLQNLWEIIPMLQSKHGHNYMVRQVDEIHDILSRINHKVLDTGWVDLLAPSLDQIIGVCTAIENWLNVHPKHVLVLHCRGGKGRLGVLVASYIHFTSISASADLSLDHFAMRRFYNDTLSALMTPSQKRKHSNRGAYIKHKVLICASHVHLSHVNAAETDRLYIVLQPAQLLKGDIMVVCYDKNSRSGSRQVVFRLQFHTGLISGHTLTFSKADLDCAREDARFPEDGKVELLFSESPEKIAGRELWHNGRSVTVDYDTLDPLVRRDSYQDTSCLETGEHHSHVQVA</sequence>
<reference evidence="3" key="2">
    <citation type="submission" date="2025-08" db="UniProtKB">
        <authorList>
            <consortium name="Ensembl"/>
        </authorList>
    </citation>
    <scope>IDENTIFICATION</scope>
</reference>
<dbReference type="Gene3D" id="2.60.40.1110">
    <property type="match status" value="1"/>
</dbReference>
<dbReference type="InterPro" id="IPR029023">
    <property type="entry name" value="Tensin_phosphatase"/>
</dbReference>
<dbReference type="InterPro" id="IPR014020">
    <property type="entry name" value="Tensin_C2-dom"/>
</dbReference>
<dbReference type="Pfam" id="PF10409">
    <property type="entry name" value="PTEN_C2"/>
    <property type="match status" value="1"/>
</dbReference>
<dbReference type="GeneTree" id="ENSGT00940000156328"/>
<dbReference type="InterPro" id="IPR051484">
    <property type="entry name" value="Tensin_PTEN_phosphatase"/>
</dbReference>
<dbReference type="PROSITE" id="PS51181">
    <property type="entry name" value="PPASE_TENSIN"/>
    <property type="match status" value="1"/>
</dbReference>
<reference evidence="3" key="3">
    <citation type="submission" date="2025-09" db="UniProtKB">
        <authorList>
            <consortium name="Ensembl"/>
        </authorList>
    </citation>
    <scope>IDENTIFICATION</scope>
</reference>
<dbReference type="SUPFAM" id="SSF49562">
    <property type="entry name" value="C2 domain (Calcium/lipid-binding domain, CaLB)"/>
    <property type="match status" value="1"/>
</dbReference>
<dbReference type="Pfam" id="PF22785">
    <property type="entry name" value="Tc-R-P"/>
    <property type="match status" value="1"/>
</dbReference>
<dbReference type="InterPro" id="IPR029021">
    <property type="entry name" value="Prot-tyrosine_phosphatase-like"/>
</dbReference>
<dbReference type="Ensembl" id="ENSONIT00000088048.1">
    <property type="protein sequence ID" value="ENSONIP00000048860.1"/>
    <property type="gene ID" value="ENSONIG00000006355.2"/>
</dbReference>
<proteinExistence type="predicted"/>
<protein>
    <submittedName>
        <fullName evidence="3">Tensin 3</fullName>
    </submittedName>
</protein>
<dbReference type="SUPFAM" id="SSF52799">
    <property type="entry name" value="(Phosphotyrosine protein) phosphatases II"/>
    <property type="match status" value="1"/>
</dbReference>
<accession>A0A669CLJ4</accession>
<dbReference type="PANTHER" id="PTHR45734">
    <property type="entry name" value="TENSIN"/>
    <property type="match status" value="1"/>
</dbReference>
<dbReference type="SMART" id="SM01326">
    <property type="entry name" value="PTEN_C2"/>
    <property type="match status" value="1"/>
</dbReference>
<dbReference type="PANTHER" id="PTHR45734:SF5">
    <property type="entry name" value="TENSIN-3"/>
    <property type="match status" value="1"/>
</dbReference>
<feature type="domain" description="Phosphatase tensin-type" evidence="1">
    <location>
        <begin position="1"/>
        <end position="170"/>
    </location>
</feature>
<keyword evidence="4" id="KW-1185">Reference proteome</keyword>
<dbReference type="AlphaFoldDB" id="A0A669CLJ4"/>
<organism evidence="3 4">
    <name type="scientific">Oreochromis niloticus</name>
    <name type="common">Nile tilapia</name>
    <name type="synonym">Tilapia nilotica</name>
    <dbReference type="NCBI Taxonomy" id="8128"/>
    <lineage>
        <taxon>Eukaryota</taxon>
        <taxon>Metazoa</taxon>
        <taxon>Chordata</taxon>
        <taxon>Craniata</taxon>
        <taxon>Vertebrata</taxon>
        <taxon>Euteleostomi</taxon>
        <taxon>Actinopterygii</taxon>
        <taxon>Neopterygii</taxon>
        <taxon>Teleostei</taxon>
        <taxon>Neoteleostei</taxon>
        <taxon>Acanthomorphata</taxon>
        <taxon>Ovalentaria</taxon>
        <taxon>Cichlomorphae</taxon>
        <taxon>Cichliformes</taxon>
        <taxon>Cichlidae</taxon>
        <taxon>African cichlids</taxon>
        <taxon>Pseudocrenilabrinae</taxon>
        <taxon>Oreochromini</taxon>
        <taxon>Oreochromis</taxon>
    </lineage>
</organism>
<dbReference type="PROSITE" id="PS51182">
    <property type="entry name" value="C2_TENSIN"/>
    <property type="match status" value="1"/>
</dbReference>
<gene>
    <name evidence="3" type="primary">TNS3</name>
</gene>
<dbReference type="GO" id="GO:0005925">
    <property type="term" value="C:focal adhesion"/>
    <property type="evidence" value="ECO:0007669"/>
    <property type="project" value="TreeGrafter"/>
</dbReference>
<dbReference type="Gene3D" id="3.90.190.10">
    <property type="entry name" value="Protein tyrosine phosphatase superfamily"/>
    <property type="match status" value="1"/>
</dbReference>
<evidence type="ECO:0000313" key="4">
    <source>
        <dbReference type="Proteomes" id="UP000005207"/>
    </source>
</evidence>
<reference evidence="4" key="1">
    <citation type="submission" date="2012-01" db="EMBL/GenBank/DDBJ databases">
        <title>The Genome Sequence of Oreochromis niloticus (Nile Tilapia).</title>
        <authorList>
            <consortium name="Broad Institute Genome Assembly Team"/>
            <consortium name="Broad Institute Sequencing Platform"/>
            <person name="Di Palma F."/>
            <person name="Johnson J."/>
            <person name="Lander E.S."/>
            <person name="Lindblad-Toh K."/>
        </authorList>
    </citation>
    <scope>NUCLEOTIDE SEQUENCE [LARGE SCALE GENOMIC DNA]</scope>
</reference>
<name>A0A669CLJ4_ORENI</name>
<evidence type="ECO:0000259" key="2">
    <source>
        <dbReference type="PROSITE" id="PS51182"/>
    </source>
</evidence>
<dbReference type="InterPro" id="IPR035892">
    <property type="entry name" value="C2_domain_sf"/>
</dbReference>
<evidence type="ECO:0000259" key="1">
    <source>
        <dbReference type="PROSITE" id="PS51181"/>
    </source>
</evidence>
<dbReference type="Proteomes" id="UP000005207">
    <property type="component" value="Linkage group LG17"/>
</dbReference>
<feature type="domain" description="C2 tensin-type" evidence="2">
    <location>
        <begin position="130"/>
        <end position="266"/>
    </location>
</feature>
<evidence type="ECO:0000313" key="3">
    <source>
        <dbReference type="Ensembl" id="ENSONIP00000048860.1"/>
    </source>
</evidence>